<evidence type="ECO:0000256" key="3">
    <source>
        <dbReference type="ARBA" id="ARBA00022526"/>
    </source>
</evidence>
<dbReference type="InterPro" id="IPR036291">
    <property type="entry name" value="NAD(P)-bd_dom_sf"/>
</dbReference>
<evidence type="ECO:0000256" key="5">
    <source>
        <dbReference type="ARBA" id="ARBA00023002"/>
    </source>
</evidence>
<feature type="binding site" evidence="7">
    <location>
        <position position="149"/>
    </location>
    <ligand>
        <name>NADP(+)</name>
        <dbReference type="ChEBI" id="CHEBI:58349"/>
    </ligand>
</feature>
<feature type="domain" description="Glucose-6-phosphate dehydrogenase C-terminal" evidence="9">
    <location>
        <begin position="191"/>
        <end position="462"/>
    </location>
</feature>
<comment type="similarity">
    <text evidence="2 7">Belongs to the glucose-6-phosphate dehydrogenase family.</text>
</comment>
<comment type="caution">
    <text evidence="7">Lacks conserved residue(s) required for the propagation of feature annotation.</text>
</comment>
<evidence type="ECO:0000256" key="6">
    <source>
        <dbReference type="ARBA" id="ARBA00023277"/>
    </source>
</evidence>
<evidence type="ECO:0000313" key="11">
    <source>
        <dbReference type="Proteomes" id="UP000184295"/>
    </source>
</evidence>
<keyword evidence="4 7" id="KW-0521">NADP</keyword>
<feature type="domain" description="Glucose-6-phosphate dehydrogenase NAD-binding" evidence="8">
    <location>
        <begin position="20"/>
        <end position="184"/>
    </location>
</feature>
<keyword evidence="5 7" id="KW-0560">Oxidoreductase</keyword>
<feature type="binding site" evidence="7">
    <location>
        <begin position="96"/>
        <end position="97"/>
    </location>
    <ligand>
        <name>NADP(+)</name>
        <dbReference type="ChEBI" id="CHEBI:58349"/>
    </ligand>
</feature>
<comment type="pathway">
    <text evidence="1 7">Carbohydrate degradation; pentose phosphate pathway; D-ribulose 5-phosphate from D-glucose 6-phosphate (oxidative stage): step 1/3.</text>
</comment>
<comment type="function">
    <text evidence="7">Catalyzes the oxidation of glucose 6-phosphate to 6-phosphogluconolactone.</text>
</comment>
<feature type="binding site" evidence="7">
    <location>
        <position position="327"/>
    </location>
    <ligand>
        <name>substrate</name>
    </ligand>
</feature>
<feature type="binding site" evidence="7">
    <location>
        <position position="179"/>
    </location>
    <ligand>
        <name>substrate</name>
    </ligand>
</feature>
<dbReference type="HAMAP" id="MF_00966">
    <property type="entry name" value="G6PD"/>
    <property type="match status" value="1"/>
</dbReference>
<keyword evidence="3 7" id="KW-0313">Glucose metabolism</keyword>
<feature type="active site" description="Proton acceptor" evidence="7">
    <location>
        <position position="241"/>
    </location>
</feature>
<accession>A0A1M4WXB7</accession>
<dbReference type="OrthoDB" id="9802739at2"/>
<dbReference type="GO" id="GO:0050661">
    <property type="term" value="F:NADP binding"/>
    <property type="evidence" value="ECO:0007669"/>
    <property type="project" value="UniProtKB-UniRule"/>
</dbReference>
<dbReference type="InterPro" id="IPR001282">
    <property type="entry name" value="G6P_DH"/>
</dbReference>
<dbReference type="InterPro" id="IPR022674">
    <property type="entry name" value="G6P_DH_NAD-bd"/>
</dbReference>
<dbReference type="EMBL" id="FQUL01000030">
    <property type="protein sequence ID" value="SHE85703.1"/>
    <property type="molecule type" value="Genomic_DNA"/>
</dbReference>
<dbReference type="Pfam" id="PF02781">
    <property type="entry name" value="G6PD_C"/>
    <property type="match status" value="1"/>
</dbReference>
<dbReference type="Proteomes" id="UP000184295">
    <property type="component" value="Unassembled WGS sequence"/>
</dbReference>
<dbReference type="PROSITE" id="PS00069">
    <property type="entry name" value="G6P_DEHYDROGENASE"/>
    <property type="match status" value="1"/>
</dbReference>
<dbReference type="RefSeq" id="WP_072791581.1">
    <property type="nucleotide sequence ID" value="NZ_FQUL01000030.1"/>
</dbReference>
<evidence type="ECO:0000256" key="2">
    <source>
        <dbReference type="ARBA" id="ARBA00009975"/>
    </source>
</evidence>
<dbReference type="NCBIfam" id="NF009492">
    <property type="entry name" value="PRK12853.1-3"/>
    <property type="match status" value="1"/>
</dbReference>
<evidence type="ECO:0000313" key="10">
    <source>
        <dbReference type="EMBL" id="SHE85703.1"/>
    </source>
</evidence>
<sequence length="470" mass="52913">MGDEDKVNSEHNGTLSDLLVVFGITGDLAFKMTIPALYRLERSGYLNCPIVGVAIDDYDDTAISKRFRDSLENAGEHVEHKVISALLARFSYIQGDFLSSSTYDRLRDVVSHSKNPLFYLEVPPALFAPMVKLLTEAGLSQRAKVLIEKPFGTDLASAKALNKTLHGLVEEDQILRIDHFLGKQPLMDLAYIRFANQIIEPLLDRVHMDSIQITMAEDFGVDDRGSFYDRVGAIRDVVQNHLLQVLALVTMDTPLSGAYKDIWDKKVEALRAVSSMDIATSVMGQYDGYLEVPGVSHNSQTETFFATKVSIESWRYFGVPIFIRTGKYLKVRSTEIRVVFKPAPELSYIKDVSTLPPNQMILRIDPKPALRLSICSKDSTGSSGRVVHMDLPFEEELGRLPMPYERLLHDALVGEYSLFTREDAVEESWRIVQPLLDGERNVVSYQKGGYGPKEARHLCKGHLGWQEPWL</sequence>
<name>A0A1M4WXB7_9ACTN</name>
<keyword evidence="11" id="KW-1185">Reference proteome</keyword>
<dbReference type="GO" id="GO:0006006">
    <property type="term" value="P:glucose metabolic process"/>
    <property type="evidence" value="ECO:0007669"/>
    <property type="project" value="UniProtKB-KW"/>
</dbReference>
<evidence type="ECO:0000256" key="1">
    <source>
        <dbReference type="ARBA" id="ARBA00004937"/>
    </source>
</evidence>
<evidence type="ECO:0000259" key="8">
    <source>
        <dbReference type="Pfam" id="PF00479"/>
    </source>
</evidence>
<dbReference type="SUPFAM" id="SSF51735">
    <property type="entry name" value="NAD(P)-binding Rossmann-fold domains"/>
    <property type="match status" value="1"/>
</dbReference>
<dbReference type="PANTHER" id="PTHR23429">
    <property type="entry name" value="GLUCOSE-6-PHOSPHATE 1-DEHYDROGENASE G6PD"/>
    <property type="match status" value="1"/>
</dbReference>
<dbReference type="GO" id="GO:0009051">
    <property type="term" value="P:pentose-phosphate shunt, oxidative branch"/>
    <property type="evidence" value="ECO:0007669"/>
    <property type="project" value="TreeGrafter"/>
</dbReference>
<dbReference type="GO" id="GO:0005829">
    <property type="term" value="C:cytosol"/>
    <property type="evidence" value="ECO:0007669"/>
    <property type="project" value="TreeGrafter"/>
</dbReference>
<evidence type="ECO:0000256" key="4">
    <source>
        <dbReference type="ARBA" id="ARBA00022857"/>
    </source>
</evidence>
<feature type="binding site" evidence="7">
    <location>
        <position position="236"/>
    </location>
    <ligand>
        <name>substrate</name>
    </ligand>
</feature>
<dbReference type="InterPro" id="IPR019796">
    <property type="entry name" value="G6P_DH_AS"/>
</dbReference>
<organism evidence="10 11">
    <name type="scientific">Ferrithrix thermotolerans DSM 19514</name>
    <dbReference type="NCBI Taxonomy" id="1121881"/>
    <lineage>
        <taxon>Bacteria</taxon>
        <taxon>Bacillati</taxon>
        <taxon>Actinomycetota</taxon>
        <taxon>Acidimicrobiia</taxon>
        <taxon>Acidimicrobiales</taxon>
        <taxon>Acidimicrobiaceae</taxon>
        <taxon>Ferrithrix</taxon>
    </lineage>
</organism>
<dbReference type="STRING" id="1121881.SAMN02745225_01818"/>
<feature type="binding site" evidence="7">
    <location>
        <position position="183"/>
    </location>
    <ligand>
        <name>substrate</name>
    </ligand>
</feature>
<feature type="binding site" evidence="7">
    <location>
        <position position="217"/>
    </location>
    <ligand>
        <name>substrate</name>
    </ligand>
</feature>
<dbReference type="Gene3D" id="3.40.50.720">
    <property type="entry name" value="NAD(P)-binding Rossmann-like Domain"/>
    <property type="match status" value="1"/>
</dbReference>
<dbReference type="PANTHER" id="PTHR23429:SF0">
    <property type="entry name" value="GLUCOSE-6-PHOSPHATE 1-DEHYDROGENASE"/>
    <property type="match status" value="1"/>
</dbReference>
<protein>
    <recommendedName>
        <fullName evidence="7">Glucose-6-phosphate 1-dehydrogenase</fullName>
        <shortName evidence="7">G6PD</shortName>
        <ecNumber evidence="7">1.1.1.49</ecNumber>
    </recommendedName>
</protein>
<evidence type="ECO:0000256" key="7">
    <source>
        <dbReference type="HAMAP-Rule" id="MF_00966"/>
    </source>
</evidence>
<dbReference type="InterPro" id="IPR022675">
    <property type="entry name" value="G6P_DH_C"/>
</dbReference>
<reference evidence="11" key="1">
    <citation type="submission" date="2016-11" db="EMBL/GenBank/DDBJ databases">
        <authorList>
            <person name="Varghese N."/>
            <person name="Submissions S."/>
        </authorList>
    </citation>
    <scope>NUCLEOTIDE SEQUENCE [LARGE SCALE GENOMIC DNA]</scope>
    <source>
        <strain evidence="11">DSM 19514</strain>
    </source>
</reference>
<dbReference type="SUPFAM" id="SSF55347">
    <property type="entry name" value="Glyceraldehyde-3-phosphate dehydrogenase-like, C-terminal domain"/>
    <property type="match status" value="1"/>
</dbReference>
<dbReference type="UniPathway" id="UPA00115">
    <property type="reaction ID" value="UER00408"/>
</dbReference>
<dbReference type="NCBIfam" id="TIGR00871">
    <property type="entry name" value="zwf"/>
    <property type="match status" value="1"/>
</dbReference>
<dbReference type="EC" id="1.1.1.49" evidence="7"/>
<keyword evidence="6 7" id="KW-0119">Carbohydrate metabolism</keyword>
<dbReference type="PRINTS" id="PR00079">
    <property type="entry name" value="G6PDHDRGNASE"/>
</dbReference>
<evidence type="ECO:0000259" key="9">
    <source>
        <dbReference type="Pfam" id="PF02781"/>
    </source>
</evidence>
<gene>
    <name evidence="7" type="primary">zwf</name>
    <name evidence="10" type="ORF">SAMN02745225_01818</name>
</gene>
<dbReference type="Pfam" id="PF00479">
    <property type="entry name" value="G6PD_N"/>
    <property type="match status" value="1"/>
</dbReference>
<dbReference type="PIRSF" id="PIRSF000110">
    <property type="entry name" value="G6PD"/>
    <property type="match status" value="1"/>
</dbReference>
<dbReference type="Gene3D" id="3.30.360.10">
    <property type="entry name" value="Dihydrodipicolinate Reductase, domain 2"/>
    <property type="match status" value="1"/>
</dbReference>
<dbReference type="GO" id="GO:0004345">
    <property type="term" value="F:glucose-6-phosphate dehydrogenase activity"/>
    <property type="evidence" value="ECO:0007669"/>
    <property type="project" value="UniProtKB-UniRule"/>
</dbReference>
<dbReference type="AlphaFoldDB" id="A0A1M4WXB7"/>
<comment type="catalytic activity">
    <reaction evidence="7">
        <text>D-glucose 6-phosphate + NADP(+) = 6-phospho-D-glucono-1,5-lactone + NADPH + H(+)</text>
        <dbReference type="Rhea" id="RHEA:15841"/>
        <dbReference type="ChEBI" id="CHEBI:15378"/>
        <dbReference type="ChEBI" id="CHEBI:57783"/>
        <dbReference type="ChEBI" id="CHEBI:57955"/>
        <dbReference type="ChEBI" id="CHEBI:58349"/>
        <dbReference type="ChEBI" id="CHEBI:61548"/>
        <dbReference type="EC" id="1.1.1.49"/>
    </reaction>
</comment>
<proteinExistence type="inferred from homology"/>